<name>A0AAI8VZ53_9PEZI</name>
<dbReference type="InterPro" id="IPR044152">
    <property type="entry name" value="YqjM-like"/>
</dbReference>
<dbReference type="GO" id="GO:0010181">
    <property type="term" value="F:FMN binding"/>
    <property type="evidence" value="ECO:0007669"/>
    <property type="project" value="InterPro"/>
</dbReference>
<dbReference type="AlphaFoldDB" id="A0AAI8VZ53"/>
<dbReference type="InterPro" id="IPR013785">
    <property type="entry name" value="Aldolase_TIM"/>
</dbReference>
<dbReference type="PANTHER" id="PTHR43303:SF2">
    <property type="entry name" value="INDOLEAMINE 2,3-DIOXYGENASE PYRROLE 2,3-DIOXYGENASE (AFU_ORTHOLOGUE AFUA_5G01450"/>
    <property type="match status" value="1"/>
</dbReference>
<evidence type="ECO:0000259" key="2">
    <source>
        <dbReference type="Pfam" id="PF00724"/>
    </source>
</evidence>
<dbReference type="InterPro" id="IPR001155">
    <property type="entry name" value="OxRdtase_FMN_N"/>
</dbReference>
<dbReference type="EMBL" id="CAUWAG010000020">
    <property type="protein sequence ID" value="CAJ2513409.1"/>
    <property type="molecule type" value="Genomic_DNA"/>
</dbReference>
<evidence type="ECO:0000313" key="3">
    <source>
        <dbReference type="EMBL" id="CAJ2513409.1"/>
    </source>
</evidence>
<protein>
    <submittedName>
        <fullName evidence="3">Uu.00g015280.m01.CDS01</fullName>
    </submittedName>
</protein>
<dbReference type="PANTHER" id="PTHR43303">
    <property type="entry name" value="NADPH DEHYDROGENASE C23G7.10C-RELATED"/>
    <property type="match status" value="1"/>
</dbReference>
<dbReference type="SUPFAM" id="SSF51395">
    <property type="entry name" value="FMN-linked oxidoreductases"/>
    <property type="match status" value="1"/>
</dbReference>
<reference evidence="3" key="1">
    <citation type="submission" date="2023-10" db="EMBL/GenBank/DDBJ databases">
        <authorList>
            <person name="Hackl T."/>
        </authorList>
    </citation>
    <scope>NUCLEOTIDE SEQUENCE</scope>
</reference>
<dbReference type="Gene3D" id="3.20.20.70">
    <property type="entry name" value="Aldolase class I"/>
    <property type="match status" value="1"/>
</dbReference>
<evidence type="ECO:0000313" key="4">
    <source>
        <dbReference type="Proteomes" id="UP001295740"/>
    </source>
</evidence>
<sequence>MSSQENKGAANSPFYTPAQDPPAGTALDPASAPTLFQPLRVRGLELHNRFVVSPMCQYSADDGHLTDWHFAHLAQFMIRGAALTIVEATAVTPNGRITPQDSGLWQDSQTAPLKRIVDFAHSQGQKIGIQLAHAGRKASTVAPWLVPKGHTSAVASKEHGGWEDNVWAPSAIKYAEGYATPKEMSRDDIAAFVQAWKDATRRSVEAGVDCIEIHGAHGYLLTEFLSPLSNQRTDKYGGSFENRTRLLFQTIEAVRSVIPESMPLFLRISATEWMEHESSPSWTIEDSIRLAKLLPAAGVDLLDVSSGANSANQKINLHRYYQVNLAGQIREKLQKDGLKLLIGAVGMISNAEMARSIVQEGKDASAEGTGAATHDTVEVAEESGQVTQADLVLVARQLLREPGFPLRVAHQLGVEVKWPNQYHRGGWSRNAKI</sequence>
<keyword evidence="4" id="KW-1185">Reference proteome</keyword>
<dbReference type="CDD" id="cd02932">
    <property type="entry name" value="OYE_YqiM_FMN"/>
    <property type="match status" value="1"/>
</dbReference>
<dbReference type="Pfam" id="PF00724">
    <property type="entry name" value="Oxidored_FMN"/>
    <property type="match status" value="1"/>
</dbReference>
<accession>A0AAI8VZ53</accession>
<dbReference type="GO" id="GO:0050661">
    <property type="term" value="F:NADP binding"/>
    <property type="evidence" value="ECO:0007669"/>
    <property type="project" value="InterPro"/>
</dbReference>
<comment type="caution">
    <text evidence="3">The sequence shown here is derived from an EMBL/GenBank/DDBJ whole genome shotgun (WGS) entry which is preliminary data.</text>
</comment>
<dbReference type="GO" id="GO:0003959">
    <property type="term" value="F:NADPH dehydrogenase activity"/>
    <property type="evidence" value="ECO:0007669"/>
    <property type="project" value="InterPro"/>
</dbReference>
<feature type="region of interest" description="Disordered" evidence="1">
    <location>
        <begin position="1"/>
        <end position="31"/>
    </location>
</feature>
<feature type="domain" description="NADH:flavin oxidoreductase/NADH oxidase N-terminal" evidence="2">
    <location>
        <begin position="35"/>
        <end position="362"/>
    </location>
</feature>
<gene>
    <name evidence="3" type="ORF">KHLLAP_LOCUS13877</name>
</gene>
<evidence type="ECO:0000256" key="1">
    <source>
        <dbReference type="SAM" id="MobiDB-lite"/>
    </source>
</evidence>
<proteinExistence type="predicted"/>
<dbReference type="Proteomes" id="UP001295740">
    <property type="component" value="Unassembled WGS sequence"/>
</dbReference>
<organism evidence="3 4">
    <name type="scientific">Anthostomella pinea</name>
    <dbReference type="NCBI Taxonomy" id="933095"/>
    <lineage>
        <taxon>Eukaryota</taxon>
        <taxon>Fungi</taxon>
        <taxon>Dikarya</taxon>
        <taxon>Ascomycota</taxon>
        <taxon>Pezizomycotina</taxon>
        <taxon>Sordariomycetes</taxon>
        <taxon>Xylariomycetidae</taxon>
        <taxon>Xylariales</taxon>
        <taxon>Xylariaceae</taxon>
        <taxon>Anthostomella</taxon>
    </lineage>
</organism>